<gene>
    <name evidence="2" type="ORF">PGQ11_012518</name>
</gene>
<dbReference type="CDD" id="cd19481">
    <property type="entry name" value="RecA-like_protease"/>
    <property type="match status" value="1"/>
</dbReference>
<dbReference type="SMART" id="SM00382">
    <property type="entry name" value="AAA"/>
    <property type="match status" value="1"/>
</dbReference>
<dbReference type="SUPFAM" id="SSF52540">
    <property type="entry name" value="P-loop containing nucleoside triphosphate hydrolases"/>
    <property type="match status" value="1"/>
</dbReference>
<reference evidence="2 3" key="1">
    <citation type="journal article" date="2024" name="IMA Fungus">
        <title>Apiospora arundinis, a panoply of carbohydrate-active enzymes and secondary metabolites.</title>
        <authorList>
            <person name="Sorensen T."/>
            <person name="Petersen C."/>
            <person name="Muurmann A.T."/>
            <person name="Christiansen J.V."/>
            <person name="Brundto M.L."/>
            <person name="Overgaard C.K."/>
            <person name="Boysen A.T."/>
            <person name="Wollenberg R.D."/>
            <person name="Larsen T.O."/>
            <person name="Sorensen J.L."/>
            <person name="Nielsen K.L."/>
            <person name="Sondergaard T.E."/>
        </authorList>
    </citation>
    <scope>NUCLEOTIDE SEQUENCE [LARGE SCALE GENOMIC DNA]</scope>
    <source>
        <strain evidence="2 3">AAU 773</strain>
    </source>
</reference>
<accession>A0ABR2I316</accession>
<dbReference type="Proteomes" id="UP001390339">
    <property type="component" value="Unassembled WGS sequence"/>
</dbReference>
<name>A0ABR2I316_9PEZI</name>
<keyword evidence="3" id="KW-1185">Reference proteome</keyword>
<dbReference type="InterPro" id="IPR027417">
    <property type="entry name" value="P-loop_NTPase"/>
</dbReference>
<feature type="domain" description="AAA+ ATPase" evidence="1">
    <location>
        <begin position="425"/>
        <end position="555"/>
    </location>
</feature>
<dbReference type="InterPro" id="IPR003593">
    <property type="entry name" value="AAA+_ATPase"/>
</dbReference>
<proteinExistence type="predicted"/>
<sequence length="649" mass="73398">MTVTSIENLPNGDVKAKEALGERCEFKAYREVLQPDGQPSVKVVEDPFEDHTGRGEDSPYAIVVRKIITPQKPEKTKLLINSPHILAAFRDVIQSYSMVPSDFKSPVELESPFKMLTHHWTVLDDHRRSVRDTPAGPHMDLLFDFMGHEVAPVRERAAHMIENNQIAYDNAWVPFQPGDLLYSEVGGHPWLLLCEKTAYEEDKEKGNYFEVQCTYSDHNGTYAGESTRVFKMFQKEYFPADNPAVITDLPVYPLSFVKNSCECKEGGGLRDRLKKRGERFLALPDQSTMTYTGAAEFLQEPPYGWFDPSSCKWGGVWLPYTEAGRVVLDRKTFREEHAKAKPAVRALGKGEEVDPMLCPPQTLGYSLSKKTWCQLFVDSIDEVEWQPDAWDSLILGEKEKLVLRSLVTSHQYSDRARDQMLQKGKGLVMLLHGAPGSGKTLTAEIAAEGTKKALIMTSVGELNKNNYAVLFERELKKVLRYATTWKAIVLLDEADVFLEARENSKNPDKNSLVAVLLKELEYFSGIVFLTTNRVESFDTAMKSRIHLSLGYHPPEQAVRRRIWTLCLQGVPAEESDIHIPNNLDRHGNDGEALEHLVSSALNGREISNAVNTARTIARFEEKRLQWGHIRTVLEVRSAFDVKVQGKMAQ</sequence>
<evidence type="ECO:0000313" key="2">
    <source>
        <dbReference type="EMBL" id="KAK8856606.1"/>
    </source>
</evidence>
<dbReference type="Gene3D" id="3.40.50.300">
    <property type="entry name" value="P-loop containing nucleotide triphosphate hydrolases"/>
    <property type="match status" value="1"/>
</dbReference>
<keyword evidence="2" id="KW-0378">Hydrolase</keyword>
<organism evidence="2 3">
    <name type="scientific">Apiospora arundinis</name>
    <dbReference type="NCBI Taxonomy" id="335852"/>
    <lineage>
        <taxon>Eukaryota</taxon>
        <taxon>Fungi</taxon>
        <taxon>Dikarya</taxon>
        <taxon>Ascomycota</taxon>
        <taxon>Pezizomycotina</taxon>
        <taxon>Sordariomycetes</taxon>
        <taxon>Xylariomycetidae</taxon>
        <taxon>Amphisphaeriales</taxon>
        <taxon>Apiosporaceae</taxon>
        <taxon>Apiospora</taxon>
    </lineage>
</organism>
<evidence type="ECO:0000259" key="1">
    <source>
        <dbReference type="SMART" id="SM00382"/>
    </source>
</evidence>
<dbReference type="PANTHER" id="PTHR46411">
    <property type="entry name" value="FAMILY ATPASE, PUTATIVE-RELATED"/>
    <property type="match status" value="1"/>
</dbReference>
<protein>
    <submittedName>
        <fullName evidence="2">P-loop containing nucleoside triphosphate hydrolase protein</fullName>
    </submittedName>
</protein>
<dbReference type="InterPro" id="IPR054289">
    <property type="entry name" value="DUF7025"/>
</dbReference>
<dbReference type="Pfam" id="PF22942">
    <property type="entry name" value="DUF7025"/>
    <property type="match status" value="1"/>
</dbReference>
<dbReference type="InterPro" id="IPR003959">
    <property type="entry name" value="ATPase_AAA_core"/>
</dbReference>
<dbReference type="EMBL" id="JAPCWZ010000007">
    <property type="protein sequence ID" value="KAK8856606.1"/>
    <property type="molecule type" value="Genomic_DNA"/>
</dbReference>
<dbReference type="Pfam" id="PF00004">
    <property type="entry name" value="AAA"/>
    <property type="match status" value="1"/>
</dbReference>
<dbReference type="PANTHER" id="PTHR46411:SF3">
    <property type="entry name" value="AAA+ ATPASE DOMAIN-CONTAINING PROTEIN"/>
    <property type="match status" value="1"/>
</dbReference>
<evidence type="ECO:0000313" key="3">
    <source>
        <dbReference type="Proteomes" id="UP001390339"/>
    </source>
</evidence>
<comment type="caution">
    <text evidence="2">The sequence shown here is derived from an EMBL/GenBank/DDBJ whole genome shotgun (WGS) entry which is preliminary data.</text>
</comment>
<dbReference type="GO" id="GO:0016787">
    <property type="term" value="F:hydrolase activity"/>
    <property type="evidence" value="ECO:0007669"/>
    <property type="project" value="UniProtKB-KW"/>
</dbReference>